<keyword evidence="3" id="KW-1185">Reference proteome</keyword>
<accession>A0AAI8Z9L3</accession>
<dbReference type="AlphaFoldDB" id="A0AAI8Z9L3"/>
<evidence type="ECO:0000256" key="1">
    <source>
        <dbReference type="SAM" id="MobiDB-lite"/>
    </source>
</evidence>
<dbReference type="Proteomes" id="UP001296104">
    <property type="component" value="Unassembled WGS sequence"/>
</dbReference>
<evidence type="ECO:0000313" key="3">
    <source>
        <dbReference type="Proteomes" id="UP001296104"/>
    </source>
</evidence>
<gene>
    <name evidence="2" type="ORF">LECACI_7A010080</name>
</gene>
<reference evidence="2" key="1">
    <citation type="submission" date="2023-11" db="EMBL/GenBank/DDBJ databases">
        <authorList>
            <person name="Alioto T."/>
            <person name="Alioto T."/>
            <person name="Gomez Garrido J."/>
        </authorList>
    </citation>
    <scope>NUCLEOTIDE SEQUENCE</scope>
</reference>
<feature type="compositionally biased region" description="Polar residues" evidence="1">
    <location>
        <begin position="185"/>
        <end position="194"/>
    </location>
</feature>
<organism evidence="2 3">
    <name type="scientific">Lecanosticta acicola</name>
    <dbReference type="NCBI Taxonomy" id="111012"/>
    <lineage>
        <taxon>Eukaryota</taxon>
        <taxon>Fungi</taxon>
        <taxon>Dikarya</taxon>
        <taxon>Ascomycota</taxon>
        <taxon>Pezizomycotina</taxon>
        <taxon>Dothideomycetes</taxon>
        <taxon>Dothideomycetidae</taxon>
        <taxon>Mycosphaerellales</taxon>
        <taxon>Mycosphaerellaceae</taxon>
        <taxon>Lecanosticta</taxon>
    </lineage>
</organism>
<evidence type="ECO:0000313" key="2">
    <source>
        <dbReference type="EMBL" id="CAK4034922.1"/>
    </source>
</evidence>
<sequence length="222" mass="24924">LQLHHPSSGIAGCRACRQWPSGRGAARAVQSSRLTESAFVFSPAAVRCEPMAPQVPALAQSDSKSRFQGRLGMSTKNPRDKRVYAAMKREATKGRKRLIDRYDPDATISETDMHGEILRIYEQASPQTKPTYDLGRDQDGIEEENWIIRWMLWHAFRYRDQRNNRIRNQASSTVGDLVRGDDSENGFSSPNSVSKEMGGSATAAECLTAPRDRFYDPVRDST</sequence>
<comment type="caution">
    <text evidence="2">The sequence shown here is derived from an EMBL/GenBank/DDBJ whole genome shotgun (WGS) entry which is preliminary data.</text>
</comment>
<proteinExistence type="predicted"/>
<feature type="region of interest" description="Disordered" evidence="1">
    <location>
        <begin position="56"/>
        <end position="76"/>
    </location>
</feature>
<feature type="non-terminal residue" evidence="2">
    <location>
        <position position="1"/>
    </location>
</feature>
<name>A0AAI8Z9L3_9PEZI</name>
<feature type="region of interest" description="Disordered" evidence="1">
    <location>
        <begin position="172"/>
        <end position="222"/>
    </location>
</feature>
<feature type="compositionally biased region" description="Basic and acidic residues" evidence="1">
    <location>
        <begin position="210"/>
        <end position="222"/>
    </location>
</feature>
<protein>
    <submittedName>
        <fullName evidence="2">Uncharacterized protein</fullName>
    </submittedName>
</protein>
<dbReference type="EMBL" id="CAVMBE010000149">
    <property type="protein sequence ID" value="CAK4034922.1"/>
    <property type="molecule type" value="Genomic_DNA"/>
</dbReference>